<dbReference type="GO" id="GO:0005524">
    <property type="term" value="F:ATP binding"/>
    <property type="evidence" value="ECO:0007669"/>
    <property type="project" value="UniProtKB-KW"/>
</dbReference>
<evidence type="ECO:0000256" key="2">
    <source>
        <dbReference type="ARBA" id="ARBA00005417"/>
    </source>
</evidence>
<dbReference type="AlphaFoldDB" id="A0A832VX18"/>
<evidence type="ECO:0000256" key="1">
    <source>
        <dbReference type="ARBA" id="ARBA00004236"/>
    </source>
</evidence>
<keyword evidence="7" id="KW-1278">Translocase</keyword>
<dbReference type="InterPro" id="IPR003439">
    <property type="entry name" value="ABC_transporter-like_ATP-bd"/>
</dbReference>
<dbReference type="SUPFAM" id="SSF52540">
    <property type="entry name" value="P-loop containing nucleoside triphosphate hydrolases"/>
    <property type="match status" value="2"/>
</dbReference>
<protein>
    <submittedName>
        <fullName evidence="11">ATP-binding cassette domain-containing protein</fullName>
    </submittedName>
</protein>
<dbReference type="InterPro" id="IPR050095">
    <property type="entry name" value="ECF_ABC_transporter_ATP-bd"/>
</dbReference>
<sequence length="555" mass="61520">MIDVRGLTFCYSDAHAPALRDVSLHVEEGEFVLITGPSGSGKSTLARCFNGLVPHFYGGRIRGSIVVCGLDVLKSSTKELSQRVGMVFQDPENQLISIDPEREIAFGLENLGLSRSVIARRIEEALDAVGIVHLRNRQPNELSGGEKQKIAIASVLALHPEVLVLDEPTSELDPKGAEDVLRVVERINDELGITVVLIEHRLDRVVHLVDRVVVMEGGRIVMDGEPREVMGERALASTGVGIPPIIDLVLRLEERGVCVGRVPLTVKEGRKILRPIFRASGKDVELNDRREYGKQVVSMRDVWFSYDGSTPVLRGVDFSVREGEFVAVLGRNASGKTTLLKHLIGLNIPQRGSVEVCGLDTRSTTVAQLARYVGFVFQNPNDHLFADTVAEEIRFPLKNLRYPKERIDQRVGEVLRMLGIECYKHAYPRSLSGGEKQRVAIASVLAFEPKILVLDEPTRGLDHGLKRRLLDILDEYRTRGRAVIYSTHDVETVAECADRVVIMSEGRVVVDAPKREALSKALLFSPQINRLVQAFERYGVPTDLLTVDEAMDVLA</sequence>
<dbReference type="PROSITE" id="PS00211">
    <property type="entry name" value="ABC_TRANSPORTER_1"/>
    <property type="match status" value="2"/>
</dbReference>
<comment type="function">
    <text evidence="9">Probably part of an ABC transporter complex. Responsible for energy coupling to the transport system.</text>
</comment>
<evidence type="ECO:0000256" key="8">
    <source>
        <dbReference type="ARBA" id="ARBA00023136"/>
    </source>
</evidence>
<feature type="domain" description="ABC transporter" evidence="10">
    <location>
        <begin position="297"/>
        <end position="530"/>
    </location>
</feature>
<dbReference type="InterPro" id="IPR027417">
    <property type="entry name" value="P-loop_NTPase"/>
</dbReference>
<dbReference type="GO" id="GO:0016887">
    <property type="term" value="F:ATP hydrolysis activity"/>
    <property type="evidence" value="ECO:0007669"/>
    <property type="project" value="InterPro"/>
</dbReference>
<dbReference type="InterPro" id="IPR003593">
    <property type="entry name" value="AAA+_ATPase"/>
</dbReference>
<evidence type="ECO:0000256" key="7">
    <source>
        <dbReference type="ARBA" id="ARBA00022967"/>
    </source>
</evidence>
<organism evidence="11 12">
    <name type="scientific">Methermicoccus shengliensis</name>
    <dbReference type="NCBI Taxonomy" id="660064"/>
    <lineage>
        <taxon>Archaea</taxon>
        <taxon>Methanobacteriati</taxon>
        <taxon>Methanobacteriota</taxon>
        <taxon>Stenosarchaea group</taxon>
        <taxon>Methanomicrobia</taxon>
        <taxon>Methanosarcinales</taxon>
        <taxon>Methermicoccaceae</taxon>
        <taxon>Methermicoccus</taxon>
    </lineage>
</organism>
<dbReference type="NCBIfam" id="NF010167">
    <property type="entry name" value="PRK13648.1"/>
    <property type="match status" value="2"/>
</dbReference>
<keyword evidence="5" id="KW-0547">Nucleotide-binding</keyword>
<dbReference type="PANTHER" id="PTHR43553:SF25">
    <property type="entry name" value="ABC-TYPE COBALT TRANSPORT SYSTEM, ATPASE COMPONENT"/>
    <property type="match status" value="1"/>
</dbReference>
<dbReference type="Gene3D" id="3.40.50.300">
    <property type="entry name" value="P-loop containing nucleotide triphosphate hydrolases"/>
    <property type="match status" value="2"/>
</dbReference>
<reference evidence="11" key="1">
    <citation type="journal article" date="2020" name="bioRxiv">
        <title>A rank-normalized archaeal taxonomy based on genome phylogeny resolves widespread incomplete and uneven classifications.</title>
        <authorList>
            <person name="Rinke C."/>
            <person name="Chuvochina M."/>
            <person name="Mussig A.J."/>
            <person name="Chaumeil P.-A."/>
            <person name="Waite D.W."/>
            <person name="Whitman W.B."/>
            <person name="Parks D.H."/>
            <person name="Hugenholtz P."/>
        </authorList>
    </citation>
    <scope>NUCLEOTIDE SEQUENCE</scope>
    <source>
        <strain evidence="11">UBA12518</strain>
    </source>
</reference>
<evidence type="ECO:0000256" key="9">
    <source>
        <dbReference type="ARBA" id="ARBA00025157"/>
    </source>
</evidence>
<evidence type="ECO:0000256" key="6">
    <source>
        <dbReference type="ARBA" id="ARBA00022840"/>
    </source>
</evidence>
<dbReference type="GO" id="GO:0043190">
    <property type="term" value="C:ATP-binding cassette (ABC) transporter complex"/>
    <property type="evidence" value="ECO:0007669"/>
    <property type="project" value="TreeGrafter"/>
</dbReference>
<evidence type="ECO:0000313" key="12">
    <source>
        <dbReference type="Proteomes" id="UP000600363"/>
    </source>
</evidence>
<dbReference type="Proteomes" id="UP000600363">
    <property type="component" value="Unassembled WGS sequence"/>
</dbReference>
<accession>A0A832VX18</accession>
<comment type="similarity">
    <text evidence="2">Belongs to the ABC transporter superfamily.</text>
</comment>
<dbReference type="InterPro" id="IPR015856">
    <property type="entry name" value="ABC_transpr_CbiO/EcfA_su"/>
</dbReference>
<evidence type="ECO:0000256" key="4">
    <source>
        <dbReference type="ARBA" id="ARBA00022475"/>
    </source>
</evidence>
<dbReference type="SMART" id="SM00382">
    <property type="entry name" value="AAA"/>
    <property type="match status" value="2"/>
</dbReference>
<name>A0A832VX18_9EURY</name>
<dbReference type="PANTHER" id="PTHR43553">
    <property type="entry name" value="HEAVY METAL TRANSPORTER"/>
    <property type="match status" value="1"/>
</dbReference>
<dbReference type="Pfam" id="PF00005">
    <property type="entry name" value="ABC_tran"/>
    <property type="match status" value="2"/>
</dbReference>
<evidence type="ECO:0000256" key="5">
    <source>
        <dbReference type="ARBA" id="ARBA00022741"/>
    </source>
</evidence>
<evidence type="ECO:0000256" key="3">
    <source>
        <dbReference type="ARBA" id="ARBA00022448"/>
    </source>
</evidence>
<feature type="domain" description="ABC transporter" evidence="10">
    <location>
        <begin position="2"/>
        <end position="242"/>
    </location>
</feature>
<comment type="caution">
    <text evidence="11">The sequence shown here is derived from an EMBL/GenBank/DDBJ whole genome shotgun (WGS) entry which is preliminary data.</text>
</comment>
<proteinExistence type="inferred from homology"/>
<evidence type="ECO:0000259" key="10">
    <source>
        <dbReference type="PROSITE" id="PS50893"/>
    </source>
</evidence>
<gene>
    <name evidence="11" type="ORF">HA299_02655</name>
</gene>
<evidence type="ECO:0000313" key="11">
    <source>
        <dbReference type="EMBL" id="HIH69512.1"/>
    </source>
</evidence>
<keyword evidence="8" id="KW-0472">Membrane</keyword>
<keyword evidence="3" id="KW-0813">Transport</keyword>
<dbReference type="GO" id="GO:0042626">
    <property type="term" value="F:ATPase-coupled transmembrane transporter activity"/>
    <property type="evidence" value="ECO:0007669"/>
    <property type="project" value="TreeGrafter"/>
</dbReference>
<dbReference type="RefSeq" id="WP_042687206.1">
    <property type="nucleotide sequence ID" value="NZ_DUIH01000011.1"/>
</dbReference>
<keyword evidence="6 11" id="KW-0067">ATP-binding</keyword>
<dbReference type="InterPro" id="IPR017871">
    <property type="entry name" value="ABC_transporter-like_CS"/>
</dbReference>
<keyword evidence="4" id="KW-1003">Cell membrane</keyword>
<dbReference type="CDD" id="cd03225">
    <property type="entry name" value="ABC_cobalt_CbiO_domain1"/>
    <property type="match status" value="2"/>
</dbReference>
<dbReference type="PROSITE" id="PS50893">
    <property type="entry name" value="ABC_TRANSPORTER_2"/>
    <property type="match status" value="2"/>
</dbReference>
<comment type="subcellular location">
    <subcellularLocation>
        <location evidence="1">Cell membrane</location>
    </subcellularLocation>
</comment>
<dbReference type="EMBL" id="DUIH01000011">
    <property type="protein sequence ID" value="HIH69512.1"/>
    <property type="molecule type" value="Genomic_DNA"/>
</dbReference>
<dbReference type="FunFam" id="3.40.50.300:FF:000224">
    <property type="entry name" value="Energy-coupling factor transporter ATP-binding protein EcfA"/>
    <property type="match status" value="2"/>
</dbReference>